<dbReference type="AlphaFoldDB" id="A0A151Y229"/>
<dbReference type="EC" id="2.1.1.72" evidence="2"/>
<evidence type="ECO:0000256" key="3">
    <source>
        <dbReference type="ARBA" id="ARBA00022603"/>
    </source>
</evidence>
<keyword evidence="8" id="KW-0378">Hydrolase</keyword>
<evidence type="ECO:0000256" key="2">
    <source>
        <dbReference type="ARBA" id="ARBA00011900"/>
    </source>
</evidence>
<comment type="similarity">
    <text evidence="1">Belongs to the N(4)/N(6)-methyltransferase family.</text>
</comment>
<dbReference type="OrthoDB" id="9805629at2"/>
<dbReference type="GO" id="GO:0004519">
    <property type="term" value="F:endonuclease activity"/>
    <property type="evidence" value="ECO:0007669"/>
    <property type="project" value="UniProtKB-KW"/>
</dbReference>
<dbReference type="GO" id="GO:0006298">
    <property type="term" value="P:mismatch repair"/>
    <property type="evidence" value="ECO:0007669"/>
    <property type="project" value="TreeGrafter"/>
</dbReference>
<keyword evidence="4" id="KW-0808">Transferase</keyword>
<comment type="catalytic activity">
    <reaction evidence="6">
        <text>a 2'-deoxyadenosine in DNA + S-adenosyl-L-methionine = an N(6)-methyl-2'-deoxyadenosine in DNA + S-adenosyl-L-homocysteine + H(+)</text>
        <dbReference type="Rhea" id="RHEA:15197"/>
        <dbReference type="Rhea" id="RHEA-COMP:12418"/>
        <dbReference type="Rhea" id="RHEA-COMP:12419"/>
        <dbReference type="ChEBI" id="CHEBI:15378"/>
        <dbReference type="ChEBI" id="CHEBI:57856"/>
        <dbReference type="ChEBI" id="CHEBI:59789"/>
        <dbReference type="ChEBI" id="CHEBI:90615"/>
        <dbReference type="ChEBI" id="CHEBI:90616"/>
        <dbReference type="EC" id="2.1.1.72"/>
    </reaction>
</comment>
<dbReference type="Proteomes" id="UP000076276">
    <property type="component" value="Unassembled WGS sequence"/>
</dbReference>
<dbReference type="GO" id="GO:1904047">
    <property type="term" value="F:S-adenosyl-L-methionine binding"/>
    <property type="evidence" value="ECO:0007669"/>
    <property type="project" value="TreeGrafter"/>
</dbReference>
<dbReference type="EMBL" id="LUAW01000020">
    <property type="protein sequence ID" value="KYQ72058.1"/>
    <property type="molecule type" value="Genomic_DNA"/>
</dbReference>
<dbReference type="PRINTS" id="PR00505">
    <property type="entry name" value="D12N6MTFRASE"/>
</dbReference>
<evidence type="ECO:0000256" key="7">
    <source>
        <dbReference type="PIRSR" id="PIRSR000398-1"/>
    </source>
</evidence>
<organism evidence="8 9">
    <name type="scientific">Acinetobacter pragensis</name>
    <dbReference type="NCBI Taxonomy" id="1806892"/>
    <lineage>
        <taxon>Bacteria</taxon>
        <taxon>Pseudomonadati</taxon>
        <taxon>Pseudomonadota</taxon>
        <taxon>Gammaproteobacteria</taxon>
        <taxon>Moraxellales</taxon>
        <taxon>Moraxellaceae</taxon>
        <taxon>Acinetobacter</taxon>
    </lineage>
</organism>
<dbReference type="Gene3D" id="1.10.1020.10">
    <property type="entry name" value="Adenine-specific Methyltransferase, Domain 2"/>
    <property type="match status" value="1"/>
</dbReference>
<dbReference type="InterPro" id="IPR023095">
    <property type="entry name" value="Ade_MeTrfase_dom_2"/>
</dbReference>
<dbReference type="GO" id="GO:0009307">
    <property type="term" value="P:DNA restriction-modification system"/>
    <property type="evidence" value="ECO:0007669"/>
    <property type="project" value="InterPro"/>
</dbReference>
<dbReference type="SUPFAM" id="SSF53335">
    <property type="entry name" value="S-adenosyl-L-methionine-dependent methyltransferases"/>
    <property type="match status" value="1"/>
</dbReference>
<dbReference type="InterPro" id="IPR012263">
    <property type="entry name" value="M_m6A_EcoRV"/>
</dbReference>
<reference evidence="8 9" key="1">
    <citation type="submission" date="2016-03" db="EMBL/GenBank/DDBJ databases">
        <title>Acinetobacter genomospecies 28 strain ANC 4149.</title>
        <authorList>
            <person name="Radolfova-Krizova L."/>
            <person name="Nemec A."/>
        </authorList>
    </citation>
    <scope>NUCLEOTIDE SEQUENCE [LARGE SCALE GENOMIC DNA]</scope>
    <source>
        <strain evidence="8 9">ANC 4149</strain>
    </source>
</reference>
<dbReference type="GO" id="GO:0043565">
    <property type="term" value="F:sequence-specific DNA binding"/>
    <property type="evidence" value="ECO:0007669"/>
    <property type="project" value="TreeGrafter"/>
</dbReference>
<feature type="binding site" evidence="7">
    <location>
        <position position="177"/>
    </location>
    <ligand>
        <name>S-adenosyl-L-methionine</name>
        <dbReference type="ChEBI" id="CHEBI:59789"/>
    </ligand>
</feature>
<protein>
    <recommendedName>
        <fullName evidence="2">site-specific DNA-methyltransferase (adenine-specific)</fullName>
        <ecNumber evidence="2">2.1.1.72</ecNumber>
    </recommendedName>
</protein>
<evidence type="ECO:0000256" key="1">
    <source>
        <dbReference type="ARBA" id="ARBA00006594"/>
    </source>
</evidence>
<dbReference type="GO" id="GO:0009007">
    <property type="term" value="F:site-specific DNA-methyltransferase (adenine-specific) activity"/>
    <property type="evidence" value="ECO:0007669"/>
    <property type="project" value="UniProtKB-EC"/>
</dbReference>
<evidence type="ECO:0000256" key="6">
    <source>
        <dbReference type="ARBA" id="ARBA00047942"/>
    </source>
</evidence>
<keyword evidence="5" id="KW-0949">S-adenosyl-L-methionine</keyword>
<dbReference type="NCBIfam" id="TIGR00571">
    <property type="entry name" value="dam"/>
    <property type="match status" value="1"/>
</dbReference>
<keyword evidence="8" id="KW-0540">Nuclease</keyword>
<evidence type="ECO:0000256" key="5">
    <source>
        <dbReference type="ARBA" id="ARBA00022691"/>
    </source>
</evidence>
<accession>A0A151Y229</accession>
<name>A0A151Y229_9GAMM</name>
<feature type="binding site" evidence="7">
    <location>
        <position position="13"/>
    </location>
    <ligand>
        <name>S-adenosyl-L-methionine</name>
        <dbReference type="ChEBI" id="CHEBI:59789"/>
    </ligand>
</feature>
<dbReference type="PIRSF" id="PIRSF000398">
    <property type="entry name" value="M_m6A_EcoRV"/>
    <property type="match status" value="1"/>
</dbReference>
<evidence type="ECO:0000256" key="4">
    <source>
        <dbReference type="ARBA" id="ARBA00022679"/>
    </source>
</evidence>
<keyword evidence="9" id="KW-1185">Reference proteome</keyword>
<dbReference type="Gene3D" id="3.40.50.150">
    <property type="entry name" value="Vaccinia Virus protein VP39"/>
    <property type="match status" value="1"/>
</dbReference>
<keyword evidence="3" id="KW-0489">Methyltransferase</keyword>
<proteinExistence type="inferred from homology"/>
<sequence>MKTKPIVPWMGGKRRLVSQLAKKMPEHECYVELFAGGAALFFMRDQQSKVEVINDLNGELVNLYRVVQHHLEEFVRQFKWALVSRQMFDWLKNANTDLMTDIQRAARFYYLQHTAFGAKCFGQNFGTATTARPVNLLRIEEQLSEAHLRLSGVTVEHLSWDACLMKYDRPHSFMYADPPYWKLAGYGVDFGLDQYEKMAELMKTCKSKVMLSINDHPDMRNTFDGLNIDTAEIKYTVGNSTASRSVKQELIIMNY</sequence>
<evidence type="ECO:0000313" key="8">
    <source>
        <dbReference type="EMBL" id="KYQ72058.1"/>
    </source>
</evidence>
<feature type="binding site" evidence="7">
    <location>
        <position position="9"/>
    </location>
    <ligand>
        <name>S-adenosyl-L-methionine</name>
        <dbReference type="ChEBI" id="CHEBI:59789"/>
    </ligand>
</feature>
<comment type="caution">
    <text evidence="8">The sequence shown here is derived from an EMBL/GenBank/DDBJ whole genome shotgun (WGS) entry which is preliminary data.</text>
</comment>
<dbReference type="Pfam" id="PF02086">
    <property type="entry name" value="MethyltransfD12"/>
    <property type="match status" value="1"/>
</dbReference>
<dbReference type="InterPro" id="IPR029063">
    <property type="entry name" value="SAM-dependent_MTases_sf"/>
</dbReference>
<keyword evidence="8" id="KW-0255">Endonuclease</keyword>
<dbReference type="PANTHER" id="PTHR30481">
    <property type="entry name" value="DNA ADENINE METHYLASE"/>
    <property type="match status" value="1"/>
</dbReference>
<dbReference type="GO" id="GO:0032259">
    <property type="term" value="P:methylation"/>
    <property type="evidence" value="ECO:0007669"/>
    <property type="project" value="UniProtKB-KW"/>
</dbReference>
<evidence type="ECO:0000313" key="9">
    <source>
        <dbReference type="Proteomes" id="UP000076276"/>
    </source>
</evidence>
<dbReference type="STRING" id="1806892.AZH43_12655"/>
<feature type="binding site" evidence="7">
    <location>
        <position position="55"/>
    </location>
    <ligand>
        <name>S-adenosyl-L-methionine</name>
        <dbReference type="ChEBI" id="CHEBI:59789"/>
    </ligand>
</feature>
<dbReference type="PANTHER" id="PTHR30481:SF4">
    <property type="entry name" value="SITE-SPECIFIC DNA-METHYLTRANSFERASE (ADENINE-SPECIFIC)"/>
    <property type="match status" value="1"/>
</dbReference>
<dbReference type="RefSeq" id="WP_067669014.1">
    <property type="nucleotide sequence ID" value="NZ_CBCSIK010000001.1"/>
</dbReference>
<dbReference type="InterPro" id="IPR012327">
    <property type="entry name" value="MeTrfase_D12"/>
</dbReference>
<gene>
    <name evidence="8" type="ORF">AZH43_12655</name>
</gene>